<gene>
    <name evidence="6" type="ORF">GWK47_019160</name>
</gene>
<dbReference type="GO" id="GO:0000428">
    <property type="term" value="C:DNA-directed RNA polymerase complex"/>
    <property type="evidence" value="ECO:0007669"/>
    <property type="project" value="UniProtKB-KW"/>
</dbReference>
<protein>
    <submittedName>
        <fullName evidence="6">Uncharacterized protein</fullName>
    </submittedName>
</protein>
<comment type="caution">
    <text evidence="6">The sequence shown here is derived from an EMBL/GenBank/DDBJ whole genome shotgun (WGS) entry which is preliminary data.</text>
</comment>
<dbReference type="OrthoDB" id="277398at2759"/>
<evidence type="ECO:0000313" key="6">
    <source>
        <dbReference type="EMBL" id="KAG0712118.1"/>
    </source>
</evidence>
<dbReference type="Proteomes" id="UP000770661">
    <property type="component" value="Unassembled WGS sequence"/>
</dbReference>
<accession>A0A8J4XQN5</accession>
<evidence type="ECO:0000256" key="3">
    <source>
        <dbReference type="ARBA" id="ARBA00022478"/>
    </source>
</evidence>
<keyword evidence="3" id="KW-0240">DNA-directed RNA polymerase</keyword>
<reference evidence="6" key="1">
    <citation type="submission" date="2020-07" db="EMBL/GenBank/DDBJ databases">
        <title>The High-quality genome of the commercially important snow crab, Chionoecetes opilio.</title>
        <authorList>
            <person name="Jeong J.-H."/>
            <person name="Ryu S."/>
        </authorList>
    </citation>
    <scope>NUCLEOTIDE SEQUENCE</scope>
    <source>
        <strain evidence="6">MADBK_172401_WGS</strain>
        <tissue evidence="6">Digestive gland</tissue>
    </source>
</reference>
<proteinExistence type="inferred from homology"/>
<dbReference type="GO" id="GO:0005730">
    <property type="term" value="C:nucleolus"/>
    <property type="evidence" value="ECO:0007669"/>
    <property type="project" value="UniProtKB-SubCell"/>
</dbReference>
<comment type="subcellular location">
    <subcellularLocation>
        <location evidence="1">Nucleus</location>
        <location evidence="1">Nucleolus</location>
    </subcellularLocation>
</comment>
<dbReference type="InterPro" id="IPR009668">
    <property type="entry name" value="RNA_pol-assoc_fac_A49-like"/>
</dbReference>
<organism evidence="6 7">
    <name type="scientific">Chionoecetes opilio</name>
    <name type="common">Atlantic snow crab</name>
    <name type="synonym">Cancer opilio</name>
    <dbReference type="NCBI Taxonomy" id="41210"/>
    <lineage>
        <taxon>Eukaryota</taxon>
        <taxon>Metazoa</taxon>
        <taxon>Ecdysozoa</taxon>
        <taxon>Arthropoda</taxon>
        <taxon>Crustacea</taxon>
        <taxon>Multicrustacea</taxon>
        <taxon>Malacostraca</taxon>
        <taxon>Eumalacostraca</taxon>
        <taxon>Eucarida</taxon>
        <taxon>Decapoda</taxon>
        <taxon>Pleocyemata</taxon>
        <taxon>Brachyura</taxon>
        <taxon>Eubrachyura</taxon>
        <taxon>Majoidea</taxon>
        <taxon>Majidae</taxon>
        <taxon>Chionoecetes</taxon>
    </lineage>
</organism>
<comment type="similarity">
    <text evidence="2">Belongs to the eukaryotic RPA49/POLR1E RNA polymerase subunit family.</text>
</comment>
<evidence type="ECO:0000256" key="4">
    <source>
        <dbReference type="ARBA" id="ARBA00023163"/>
    </source>
</evidence>
<dbReference type="EMBL" id="JACEEZ010022707">
    <property type="protein sequence ID" value="KAG0712118.1"/>
    <property type="molecule type" value="Genomic_DNA"/>
</dbReference>
<keyword evidence="5" id="KW-0539">Nucleus</keyword>
<dbReference type="GO" id="GO:0006351">
    <property type="term" value="P:DNA-templated transcription"/>
    <property type="evidence" value="ECO:0007669"/>
    <property type="project" value="InterPro"/>
</dbReference>
<dbReference type="Pfam" id="PF06870">
    <property type="entry name" value="RNA_pol_I_A49"/>
    <property type="match status" value="1"/>
</dbReference>
<dbReference type="GO" id="GO:0003677">
    <property type="term" value="F:DNA binding"/>
    <property type="evidence" value="ECO:0007669"/>
    <property type="project" value="InterPro"/>
</dbReference>
<evidence type="ECO:0000256" key="1">
    <source>
        <dbReference type="ARBA" id="ARBA00004604"/>
    </source>
</evidence>
<sequence length="192" mass="21756">MRLIETSQYTVQPVLKDTAFHNASKGPDEVNTYDEKQEAIAASFGSKKAKQAVARRRQNRVETDTMSGAIDQAAAAAGDQALGVEEFMEQQEGTSLITILPPVTGSCRSRLKHSWGARTQDPRKYTHILYIHRLFYFQQEYSSFREMVENARHEHKFGNQLRLACVALLVKHLVAFLDCKNPLLRDFGKGRI</sequence>
<name>A0A8J4XQN5_CHIOP</name>
<evidence type="ECO:0000256" key="2">
    <source>
        <dbReference type="ARBA" id="ARBA00009430"/>
    </source>
</evidence>
<evidence type="ECO:0000313" key="7">
    <source>
        <dbReference type="Proteomes" id="UP000770661"/>
    </source>
</evidence>
<keyword evidence="4" id="KW-0804">Transcription</keyword>
<evidence type="ECO:0000256" key="5">
    <source>
        <dbReference type="ARBA" id="ARBA00023242"/>
    </source>
</evidence>
<dbReference type="AlphaFoldDB" id="A0A8J4XQN5"/>
<keyword evidence="7" id="KW-1185">Reference proteome</keyword>